<feature type="non-terminal residue" evidence="1">
    <location>
        <position position="1"/>
    </location>
</feature>
<comment type="caution">
    <text evidence="1">The sequence shown here is derived from an EMBL/GenBank/DDBJ whole genome shotgun (WGS) entry which is preliminary data.</text>
</comment>
<proteinExistence type="predicted"/>
<sequence length="55" mass="6032">KAKCIACAACGQCIVKYTDKGRSDVPLLYGVPVHRLLTFKKVQRKGVTHDCCTHA</sequence>
<evidence type="ECO:0000313" key="2">
    <source>
        <dbReference type="Proteomes" id="UP000265618"/>
    </source>
</evidence>
<name>A0A391NVC1_9EUKA</name>
<feature type="non-terminal residue" evidence="1">
    <location>
        <position position="55"/>
    </location>
</feature>
<protein>
    <submittedName>
        <fullName evidence="1">Uncharacterized protein</fullName>
    </submittedName>
</protein>
<gene>
    <name evidence="1" type="ORF">KIPB_014528</name>
</gene>
<keyword evidence="2" id="KW-1185">Reference proteome</keyword>
<reference evidence="1 2" key="1">
    <citation type="journal article" date="2018" name="PLoS ONE">
        <title>The draft genome of Kipferlia bialata reveals reductive genome evolution in fornicate parasites.</title>
        <authorList>
            <person name="Tanifuji G."/>
            <person name="Takabayashi S."/>
            <person name="Kume K."/>
            <person name="Takagi M."/>
            <person name="Nakayama T."/>
            <person name="Kamikawa R."/>
            <person name="Inagaki Y."/>
            <person name="Hashimoto T."/>
        </authorList>
    </citation>
    <scope>NUCLEOTIDE SEQUENCE [LARGE SCALE GENOMIC DNA]</scope>
    <source>
        <strain evidence="1">NY0173</strain>
    </source>
</reference>
<evidence type="ECO:0000313" key="1">
    <source>
        <dbReference type="EMBL" id="GCA64520.1"/>
    </source>
</evidence>
<dbReference type="EMBL" id="BDIP01007519">
    <property type="protein sequence ID" value="GCA64520.1"/>
    <property type="molecule type" value="Genomic_DNA"/>
</dbReference>
<accession>A0A391NVC1</accession>
<organism evidence="1 2">
    <name type="scientific">Kipferlia bialata</name>
    <dbReference type="NCBI Taxonomy" id="797122"/>
    <lineage>
        <taxon>Eukaryota</taxon>
        <taxon>Metamonada</taxon>
        <taxon>Carpediemonas-like organisms</taxon>
        <taxon>Kipferlia</taxon>
    </lineage>
</organism>
<dbReference type="AlphaFoldDB" id="A0A391NVC1"/>
<dbReference type="Proteomes" id="UP000265618">
    <property type="component" value="Unassembled WGS sequence"/>
</dbReference>